<gene>
    <name evidence="2" type="ORF">PGTUg99_022261</name>
</gene>
<sequence>MSGTLVEHDWSSSPPPCDKRTWTRETPLLLPSIKGLQSPNQAIDRLESWDSLGASTKSLSATPRTLPPPNHKSTDSTSDSRAFDCNQALSLKSLLALDS</sequence>
<reference evidence="2 3" key="1">
    <citation type="submission" date="2019-05" db="EMBL/GenBank/DDBJ databases">
        <title>Emergence of the Ug99 lineage of the wheat stem rust pathogen through somatic hybridization.</title>
        <authorList>
            <person name="Li F."/>
            <person name="Upadhyaya N.M."/>
            <person name="Sperschneider J."/>
            <person name="Matny O."/>
            <person name="Nguyen-Phuc H."/>
            <person name="Mago R."/>
            <person name="Raley C."/>
            <person name="Miller M.E."/>
            <person name="Silverstein K.A.T."/>
            <person name="Henningsen E."/>
            <person name="Hirsch C.D."/>
            <person name="Visser B."/>
            <person name="Pretorius Z.A."/>
            <person name="Steffenson B.J."/>
            <person name="Schwessinger B."/>
            <person name="Dodds P.N."/>
            <person name="Figueroa M."/>
        </authorList>
    </citation>
    <scope>NUCLEOTIDE SEQUENCE [LARGE SCALE GENOMIC DNA]</scope>
    <source>
        <strain evidence="2 3">Ug99</strain>
    </source>
</reference>
<dbReference type="EMBL" id="VDEP01000237">
    <property type="protein sequence ID" value="KAA1121726.1"/>
    <property type="molecule type" value="Genomic_DNA"/>
</dbReference>
<organism evidence="2 3">
    <name type="scientific">Puccinia graminis f. sp. tritici</name>
    <dbReference type="NCBI Taxonomy" id="56615"/>
    <lineage>
        <taxon>Eukaryota</taxon>
        <taxon>Fungi</taxon>
        <taxon>Dikarya</taxon>
        <taxon>Basidiomycota</taxon>
        <taxon>Pucciniomycotina</taxon>
        <taxon>Pucciniomycetes</taxon>
        <taxon>Pucciniales</taxon>
        <taxon>Pucciniaceae</taxon>
        <taxon>Puccinia</taxon>
    </lineage>
</organism>
<evidence type="ECO:0000313" key="2">
    <source>
        <dbReference type="EMBL" id="KAA1121726.1"/>
    </source>
</evidence>
<comment type="caution">
    <text evidence="2">The sequence shown here is derived from an EMBL/GenBank/DDBJ whole genome shotgun (WGS) entry which is preliminary data.</text>
</comment>
<accession>A0A5B0R7S3</accession>
<name>A0A5B0R7S3_PUCGR</name>
<dbReference type="Proteomes" id="UP000325313">
    <property type="component" value="Unassembled WGS sequence"/>
</dbReference>
<evidence type="ECO:0000256" key="1">
    <source>
        <dbReference type="SAM" id="MobiDB-lite"/>
    </source>
</evidence>
<proteinExistence type="predicted"/>
<evidence type="ECO:0000313" key="3">
    <source>
        <dbReference type="Proteomes" id="UP000325313"/>
    </source>
</evidence>
<feature type="region of interest" description="Disordered" evidence="1">
    <location>
        <begin position="57"/>
        <end position="81"/>
    </location>
</feature>
<feature type="region of interest" description="Disordered" evidence="1">
    <location>
        <begin position="1"/>
        <end position="22"/>
    </location>
</feature>
<feature type="compositionally biased region" description="Basic and acidic residues" evidence="1">
    <location>
        <begin position="1"/>
        <end position="10"/>
    </location>
</feature>
<dbReference type="AlphaFoldDB" id="A0A5B0R7S3"/>
<protein>
    <submittedName>
        <fullName evidence="2">Uncharacterized protein</fullName>
    </submittedName>
</protein>